<proteinExistence type="inferred from homology"/>
<feature type="domain" description="Cdc37 Hsp90 binding" evidence="7">
    <location>
        <begin position="198"/>
        <end position="346"/>
    </location>
</feature>
<comment type="subcellular location">
    <subcellularLocation>
        <location evidence="1">Cytoplasm</location>
    </subcellularLocation>
</comment>
<dbReference type="AlphaFoldDB" id="A0AAN6VDS6"/>
<dbReference type="GO" id="GO:0006457">
    <property type="term" value="P:protein folding"/>
    <property type="evidence" value="ECO:0007669"/>
    <property type="project" value="TreeGrafter"/>
</dbReference>
<organism evidence="9 10">
    <name type="scientific">Chaetomidium leptoderma</name>
    <dbReference type="NCBI Taxonomy" id="669021"/>
    <lineage>
        <taxon>Eukaryota</taxon>
        <taxon>Fungi</taxon>
        <taxon>Dikarya</taxon>
        <taxon>Ascomycota</taxon>
        <taxon>Pezizomycotina</taxon>
        <taxon>Sordariomycetes</taxon>
        <taxon>Sordariomycetidae</taxon>
        <taxon>Sordariales</taxon>
        <taxon>Chaetomiaceae</taxon>
        <taxon>Chaetomidium</taxon>
    </lineage>
</organism>
<dbReference type="GO" id="GO:0019901">
    <property type="term" value="F:protein kinase binding"/>
    <property type="evidence" value="ECO:0007669"/>
    <property type="project" value="InterPro"/>
</dbReference>
<dbReference type="PANTHER" id="PTHR12800:SF4">
    <property type="entry name" value="HSP90 CO-CHAPERONE CDC37"/>
    <property type="match status" value="1"/>
</dbReference>
<keyword evidence="4" id="KW-0143">Chaperone</keyword>
<feature type="domain" description="Cdc37 C-terminal" evidence="6">
    <location>
        <begin position="355"/>
        <end position="437"/>
    </location>
</feature>
<dbReference type="PANTHER" id="PTHR12800">
    <property type="entry name" value="CDC37-RELATED"/>
    <property type="match status" value="1"/>
</dbReference>
<evidence type="ECO:0000313" key="10">
    <source>
        <dbReference type="Proteomes" id="UP001302745"/>
    </source>
</evidence>
<dbReference type="InterPro" id="IPR013874">
    <property type="entry name" value="Cdc37_Hsp90-bd"/>
</dbReference>
<dbReference type="InterPro" id="IPR038189">
    <property type="entry name" value="Cdc37_Hsp90-bd_sf"/>
</dbReference>
<dbReference type="SMART" id="SM01069">
    <property type="entry name" value="CDC37_C"/>
    <property type="match status" value="1"/>
</dbReference>
<dbReference type="Gene3D" id="1.20.58.610">
    <property type="entry name" value="Cdc37, Hsp90 binding domain"/>
    <property type="match status" value="1"/>
</dbReference>
<dbReference type="Pfam" id="PF08564">
    <property type="entry name" value="CDC37_C"/>
    <property type="match status" value="1"/>
</dbReference>
<dbReference type="EMBL" id="MU857141">
    <property type="protein sequence ID" value="KAK4149613.1"/>
    <property type="molecule type" value="Genomic_DNA"/>
</dbReference>
<dbReference type="InterPro" id="IPR013855">
    <property type="entry name" value="Cdc37_N_dom"/>
</dbReference>
<keyword evidence="9" id="KW-0808">Transferase</keyword>
<evidence type="ECO:0000256" key="5">
    <source>
        <dbReference type="ARBA" id="ARBA00031396"/>
    </source>
</evidence>
<evidence type="ECO:0000259" key="6">
    <source>
        <dbReference type="SMART" id="SM01069"/>
    </source>
</evidence>
<comment type="caution">
    <text evidence="9">The sequence shown here is derived from an EMBL/GenBank/DDBJ whole genome shotgun (WGS) entry which is preliminary data.</text>
</comment>
<dbReference type="GO" id="GO:0016301">
    <property type="term" value="F:kinase activity"/>
    <property type="evidence" value="ECO:0007669"/>
    <property type="project" value="UniProtKB-KW"/>
</dbReference>
<evidence type="ECO:0000313" key="9">
    <source>
        <dbReference type="EMBL" id="KAK4149613.1"/>
    </source>
</evidence>
<evidence type="ECO:0000259" key="8">
    <source>
        <dbReference type="SMART" id="SM01071"/>
    </source>
</evidence>
<evidence type="ECO:0000256" key="1">
    <source>
        <dbReference type="ARBA" id="ARBA00004496"/>
    </source>
</evidence>
<keyword evidence="10" id="KW-1185">Reference proteome</keyword>
<keyword evidence="9" id="KW-0418">Kinase</keyword>
<evidence type="ECO:0000259" key="7">
    <source>
        <dbReference type="SMART" id="SM01070"/>
    </source>
</evidence>
<evidence type="ECO:0000256" key="4">
    <source>
        <dbReference type="ARBA" id="ARBA00023186"/>
    </source>
</evidence>
<dbReference type="GO" id="GO:0051082">
    <property type="term" value="F:unfolded protein binding"/>
    <property type="evidence" value="ECO:0007669"/>
    <property type="project" value="TreeGrafter"/>
</dbReference>
<accession>A0AAN6VDS6</accession>
<keyword evidence="3" id="KW-0963">Cytoplasm</keyword>
<feature type="domain" description="Cdc37 N-terminal" evidence="8">
    <location>
        <begin position="2"/>
        <end position="195"/>
    </location>
</feature>
<dbReference type="InterPro" id="IPR004918">
    <property type="entry name" value="Cdc37"/>
</dbReference>
<evidence type="ECO:0000256" key="3">
    <source>
        <dbReference type="ARBA" id="ARBA00022490"/>
    </source>
</evidence>
<dbReference type="GO" id="GO:0031072">
    <property type="term" value="F:heat shock protein binding"/>
    <property type="evidence" value="ECO:0007669"/>
    <property type="project" value="TreeGrafter"/>
</dbReference>
<reference evidence="9" key="1">
    <citation type="journal article" date="2023" name="Mol. Phylogenet. Evol.">
        <title>Genome-scale phylogeny and comparative genomics of the fungal order Sordariales.</title>
        <authorList>
            <person name="Hensen N."/>
            <person name="Bonometti L."/>
            <person name="Westerberg I."/>
            <person name="Brannstrom I.O."/>
            <person name="Guillou S."/>
            <person name="Cros-Aarteil S."/>
            <person name="Calhoun S."/>
            <person name="Haridas S."/>
            <person name="Kuo A."/>
            <person name="Mondo S."/>
            <person name="Pangilinan J."/>
            <person name="Riley R."/>
            <person name="LaButti K."/>
            <person name="Andreopoulos B."/>
            <person name="Lipzen A."/>
            <person name="Chen C."/>
            <person name="Yan M."/>
            <person name="Daum C."/>
            <person name="Ng V."/>
            <person name="Clum A."/>
            <person name="Steindorff A."/>
            <person name="Ohm R.A."/>
            <person name="Martin F."/>
            <person name="Silar P."/>
            <person name="Natvig D.O."/>
            <person name="Lalanne C."/>
            <person name="Gautier V."/>
            <person name="Ament-Velasquez S.L."/>
            <person name="Kruys A."/>
            <person name="Hutchinson M.I."/>
            <person name="Powell A.J."/>
            <person name="Barry K."/>
            <person name="Miller A.N."/>
            <person name="Grigoriev I.V."/>
            <person name="Debuchy R."/>
            <person name="Gladieux P."/>
            <person name="Hiltunen Thoren M."/>
            <person name="Johannesson H."/>
        </authorList>
    </citation>
    <scope>NUCLEOTIDE SEQUENCE</scope>
    <source>
        <strain evidence="9">CBS 538.74</strain>
    </source>
</reference>
<dbReference type="GO" id="GO:0005737">
    <property type="term" value="C:cytoplasm"/>
    <property type="evidence" value="ECO:0007669"/>
    <property type="project" value="UniProtKB-SubCell"/>
</dbReference>
<comment type="similarity">
    <text evidence="2">Belongs to the CDC37 family.</text>
</comment>
<dbReference type="InterPro" id="IPR013873">
    <property type="entry name" value="Cdc37_C"/>
</dbReference>
<dbReference type="SMART" id="SM01070">
    <property type="entry name" value="CDC37_M"/>
    <property type="match status" value="1"/>
</dbReference>
<sequence>MILDYSKWDALELSDDSDIEVHPNVDKRTFIRAKQNQIHTERQQRKLQIEALKHERVINETLMERLCTLVSALQSQNNHSNPTDIAFRAIMELALTKHDEDTPPPPPEGVFHTDSPPLPTYSKMLATLLDEVNRTLDERRVDKDQRYEAVVQELVVQLQKIQDLQSDLVKKLEAVEQQDSKKITSETYHVGLDSSYVSKAKQGGTSREDLKVELLNPNYNLDEDKAVDFAQIPASDYRASHEYISSHPEILQSESETDGLLLETYYAMLDRSDEGQARRYVHQGLLLQYCRMLGRDGVALFFRRIMTPGHNAHEVLGKDVTERFQKIREMARRDAKQAVEQDQLYPVGQNSSIRIQVPSVESEDMEVKKARAIFEQFTPEMRAALESGSLDEVNKVLGEMGVSEAEKMPSLLDEAGCLSIEDEMVDATTEEGKKLLRDIDFDTS</sequence>
<reference evidence="9" key="2">
    <citation type="submission" date="2023-05" db="EMBL/GenBank/DDBJ databases">
        <authorList>
            <consortium name="Lawrence Berkeley National Laboratory"/>
            <person name="Steindorff A."/>
            <person name="Hensen N."/>
            <person name="Bonometti L."/>
            <person name="Westerberg I."/>
            <person name="Brannstrom I.O."/>
            <person name="Guillou S."/>
            <person name="Cros-Aarteil S."/>
            <person name="Calhoun S."/>
            <person name="Haridas S."/>
            <person name="Kuo A."/>
            <person name="Mondo S."/>
            <person name="Pangilinan J."/>
            <person name="Riley R."/>
            <person name="Labutti K."/>
            <person name="Andreopoulos B."/>
            <person name="Lipzen A."/>
            <person name="Chen C."/>
            <person name="Yanf M."/>
            <person name="Daum C."/>
            <person name="Ng V."/>
            <person name="Clum A."/>
            <person name="Ohm R."/>
            <person name="Martin F."/>
            <person name="Silar P."/>
            <person name="Natvig D."/>
            <person name="Lalanne C."/>
            <person name="Gautier V."/>
            <person name="Ament-Velasquez S.L."/>
            <person name="Kruys A."/>
            <person name="Hutchinson M.I."/>
            <person name="Powell A.J."/>
            <person name="Barry K."/>
            <person name="Miller A.N."/>
            <person name="Grigoriev I.V."/>
            <person name="Debuchy R."/>
            <person name="Gladieux P."/>
            <person name="Thoren M.H."/>
            <person name="Johannesson H."/>
        </authorList>
    </citation>
    <scope>NUCLEOTIDE SEQUENCE</scope>
    <source>
        <strain evidence="9">CBS 538.74</strain>
    </source>
</reference>
<dbReference type="GO" id="GO:0050821">
    <property type="term" value="P:protein stabilization"/>
    <property type="evidence" value="ECO:0007669"/>
    <property type="project" value="TreeGrafter"/>
</dbReference>
<name>A0AAN6VDS6_9PEZI</name>
<dbReference type="Pfam" id="PF08565">
    <property type="entry name" value="CDC37_M"/>
    <property type="match status" value="1"/>
</dbReference>
<protein>
    <recommendedName>
        <fullName evidence="5">Hsp90 chaperone protein kinase-targeting subunit</fullName>
    </recommendedName>
</protein>
<dbReference type="SUPFAM" id="SSF101391">
    <property type="entry name" value="Hsp90 co-chaperone CDC37"/>
    <property type="match status" value="1"/>
</dbReference>
<evidence type="ECO:0000256" key="2">
    <source>
        <dbReference type="ARBA" id="ARBA00006222"/>
    </source>
</evidence>
<dbReference type="SMART" id="SM01071">
    <property type="entry name" value="CDC37_N"/>
    <property type="match status" value="1"/>
</dbReference>
<dbReference type="Proteomes" id="UP001302745">
    <property type="component" value="Unassembled WGS sequence"/>
</dbReference>
<gene>
    <name evidence="9" type="ORF">C8A00DRAFT_18725</name>
</gene>
<dbReference type="Pfam" id="PF03234">
    <property type="entry name" value="CDC37_N"/>
    <property type="match status" value="1"/>
</dbReference>
<dbReference type="GO" id="GO:0051087">
    <property type="term" value="F:protein-folding chaperone binding"/>
    <property type="evidence" value="ECO:0007669"/>
    <property type="project" value="TreeGrafter"/>
</dbReference>